<evidence type="ECO:0000256" key="10">
    <source>
        <dbReference type="ARBA" id="ARBA00022833"/>
    </source>
</evidence>
<evidence type="ECO:0000256" key="11">
    <source>
        <dbReference type="SAM" id="MobiDB-lite"/>
    </source>
</evidence>
<dbReference type="AlphaFoldDB" id="A0A090CST9"/>
<dbReference type="InterPro" id="IPR027794">
    <property type="entry name" value="tRNase_Z_dom"/>
</dbReference>
<dbReference type="InterPro" id="IPR047151">
    <property type="entry name" value="RNZ2-like"/>
</dbReference>
<proteinExistence type="inferred from homology"/>
<dbReference type="SUPFAM" id="SSF56281">
    <property type="entry name" value="Metallo-hydrolase/oxidoreductase"/>
    <property type="match status" value="2"/>
</dbReference>
<evidence type="ECO:0000256" key="7">
    <source>
        <dbReference type="ARBA" id="ARBA00022723"/>
    </source>
</evidence>
<evidence type="ECO:0000313" key="15">
    <source>
        <dbReference type="Proteomes" id="UP000001197"/>
    </source>
</evidence>
<evidence type="ECO:0000313" key="14">
    <source>
        <dbReference type="EMBL" id="CDP31890.1"/>
    </source>
</evidence>
<dbReference type="Pfam" id="PF13691">
    <property type="entry name" value="Lactamase_B_4"/>
    <property type="match status" value="1"/>
</dbReference>
<feature type="domain" description="Metallo-beta-lactamase" evidence="12">
    <location>
        <begin position="673"/>
        <end position="888"/>
    </location>
</feature>
<evidence type="ECO:0000256" key="2">
    <source>
        <dbReference type="ARBA" id="ARBA00001947"/>
    </source>
</evidence>
<keyword evidence="6" id="KW-0540">Nuclease</keyword>
<reference evidence="15" key="2">
    <citation type="journal article" date="2014" name="Genetics">
        <title>Maintaining two mating types: Structure of the mating type locus and its role in heterokaryosis in Podospora anserina.</title>
        <authorList>
            <person name="Grognet P."/>
            <person name="Bidard F."/>
            <person name="Kuchly C."/>
            <person name="Tong L.C.H."/>
            <person name="Coppin E."/>
            <person name="Benkhali J.A."/>
            <person name="Couloux A."/>
            <person name="Wincker P."/>
            <person name="Debuchy R."/>
            <person name="Silar P."/>
        </authorList>
    </citation>
    <scope>GENOME REANNOTATION</scope>
    <source>
        <strain evidence="15">S / ATCC MYA-4624 / DSM 980 / FGSC 10383</strain>
    </source>
</reference>
<sequence>MNRLRLPSRLKIARPSLKSHPSKLALRTKKVPPGFPSYIGVITRHHIPKLLSDGTSVWFPYPGRSPRGHTLRAVLNIPRELNPTITTINKAVAPEKNQGNAQTMTSYTQVVTTPTADTPGACVLLHFDRRRYLFGRMAEGTQRAMVQRKVAMAKIHNIFVTGTVDWSTTGGLPGLMLTLADVVAGAKAARADELAVREAKGLKSKDRDIDDDLHIYGGRNLVHSLATTRRFIFRKGIPLSLNEIRTDSPSQRNDRAIPDFEDDLVRIWHLPITSNSSASRPGSRKRKHSDLEEGEEEAETAVTEQAELSDAEAQHIRQAAVAGMFSSTWSLDTLHEVNLRDADPLAKIFFRSEGGMIEEYKGPRPGNTEKLPDIRVLIRSPWPAAKIETLPITKPSNESLCYIAKCHPRRGKFKPEEANKLGVSKFDFKKLIDGETITLENGTVVTPDMVMEPTVAGRGLAVIDIPAEDMVNSFLARPEWSDSALMSGIDVMYWISSEQFSAYRDERLVEFMKKFPSVQHVLLGQDVCPNTLALQDPADKTLKLNFIDPDRFPLLKFDSRPLAPVGAGDVGAAGARINLHPKPGPSSEFLVSPIDPIGTLKALVGQHREVVEMAREASKKIADPAFLVEVEESQKDIPNRDTEIIPLGTGSALPSKYRNVSATLIRVPGHGSYLFDCGENTLGQLRRLYGNEDTDEVLKDLRAIYISHLHADHHFGTASMMARWNKVTAGTDALLGVIATGGFHSWMLEYDGVEPLGLDRVVGIVPYRGGQPNADLGWKFPPTLNQSECNTMQERFPKVEICWVDHCQNATAIVMTFAPSGLKIAYSGDCRPSKKFAELGKGAHLLLHECTFEDGLKGDAVAKKHSTISEALAVGRDMGARRILLTHFSQRYPKLPAPEGEGEKVELGKDTAVLYAFDHMRVKLGEFKQAEEFIPAIKKLLEEEMKEKEGEDGEEGEEGGEEAAKKAEKKKEQERKKAEKQKKKLEHAKAAMEQKKGKGKNRGKVAEMVKEGEGGEKPEGTEKPEEKPEEVTSSEGDAKSEEVKTQEGVEKLEVKESEDVVMT</sequence>
<dbReference type="PANTHER" id="PTHR12553:SF49">
    <property type="entry name" value="ZINC PHOSPHODIESTERASE ELAC PROTEIN 2"/>
    <property type="match status" value="1"/>
</dbReference>
<dbReference type="InterPro" id="IPR036866">
    <property type="entry name" value="RibonucZ/Hydroxyglut_hydro"/>
</dbReference>
<evidence type="ECO:0000259" key="12">
    <source>
        <dbReference type="Pfam" id="PF12706"/>
    </source>
</evidence>
<comment type="similarity">
    <text evidence="3">Belongs to the RNase Z family.</text>
</comment>
<feature type="compositionally biased region" description="Basic and acidic residues" evidence="11">
    <location>
        <begin position="962"/>
        <end position="977"/>
    </location>
</feature>
<keyword evidence="8" id="KW-0255">Endonuclease</keyword>
<dbReference type="InterPro" id="IPR001279">
    <property type="entry name" value="Metallo-B-lactamas"/>
</dbReference>
<evidence type="ECO:0000256" key="8">
    <source>
        <dbReference type="ARBA" id="ARBA00022759"/>
    </source>
</evidence>
<dbReference type="eggNOG" id="KOG2121">
    <property type="taxonomic scope" value="Eukaryota"/>
</dbReference>
<organism evidence="14 15">
    <name type="scientific">Podospora anserina (strain S / ATCC MYA-4624 / DSM 980 / FGSC 10383)</name>
    <name type="common">Pleurage anserina</name>
    <dbReference type="NCBI Taxonomy" id="515849"/>
    <lineage>
        <taxon>Eukaryota</taxon>
        <taxon>Fungi</taxon>
        <taxon>Dikarya</taxon>
        <taxon>Ascomycota</taxon>
        <taxon>Pezizomycotina</taxon>
        <taxon>Sordariomycetes</taxon>
        <taxon>Sordariomycetidae</taxon>
        <taxon>Sordariales</taxon>
        <taxon>Podosporaceae</taxon>
        <taxon>Podospora</taxon>
        <taxon>Podospora anserina</taxon>
    </lineage>
</organism>
<feature type="region of interest" description="Disordered" evidence="11">
    <location>
        <begin position="275"/>
        <end position="310"/>
    </location>
</feature>
<reference evidence="14 15" key="1">
    <citation type="journal article" date="2008" name="Genome Biol.">
        <title>The genome sequence of the model ascomycete fungus Podospora anserina.</title>
        <authorList>
            <person name="Espagne E."/>
            <person name="Lespinet O."/>
            <person name="Malagnac F."/>
            <person name="Da Silva C."/>
            <person name="Jaillon O."/>
            <person name="Porcel B.M."/>
            <person name="Couloux A."/>
            <person name="Aury J.-M."/>
            <person name="Segurens B."/>
            <person name="Poulain J."/>
            <person name="Anthouard V."/>
            <person name="Grossetete S."/>
            <person name="Khalili H."/>
            <person name="Coppin E."/>
            <person name="Dequard-Chablat M."/>
            <person name="Picard M."/>
            <person name="Contamine V."/>
            <person name="Arnaise S."/>
            <person name="Bourdais A."/>
            <person name="Berteaux-Lecellier V."/>
            <person name="Gautheret D."/>
            <person name="de Vries R.P."/>
            <person name="Battaglia E."/>
            <person name="Coutinho P.M."/>
            <person name="Danchin E.G.J."/>
            <person name="Henrissat B."/>
            <person name="El Khoury R."/>
            <person name="Sainsard-Chanet A."/>
            <person name="Boivin A."/>
            <person name="Pinan-Lucarre B."/>
            <person name="Sellem C.H."/>
            <person name="Debuchy R."/>
            <person name="Wincker P."/>
            <person name="Weissenbach J."/>
            <person name="Silar P."/>
        </authorList>
    </citation>
    <scope>NUCLEOTIDE SEQUENCE [LARGE SCALE GENOMIC DNA]</scope>
    <source>
        <strain evidence="15">S / ATCC MYA-4624 / DSM 980 / FGSC 10383</strain>
    </source>
</reference>
<accession>A0A090CST9</accession>
<dbReference type="GO" id="GO:0005739">
    <property type="term" value="C:mitochondrion"/>
    <property type="evidence" value="ECO:0007669"/>
    <property type="project" value="TreeGrafter"/>
</dbReference>
<keyword evidence="15" id="KW-1185">Reference proteome</keyword>
<feature type="compositionally biased region" description="Basic and acidic residues" evidence="11">
    <location>
        <begin position="1004"/>
        <end position="1063"/>
    </location>
</feature>
<evidence type="ECO:0000256" key="6">
    <source>
        <dbReference type="ARBA" id="ARBA00022722"/>
    </source>
</evidence>
<evidence type="ECO:0000256" key="5">
    <source>
        <dbReference type="ARBA" id="ARBA00022694"/>
    </source>
</evidence>
<feature type="domain" description="tRNase Z endonuclease" evidence="13">
    <location>
        <begin position="109"/>
        <end position="171"/>
    </location>
</feature>
<evidence type="ECO:0000259" key="13">
    <source>
        <dbReference type="Pfam" id="PF13691"/>
    </source>
</evidence>
<keyword evidence="7" id="KW-0479">Metal-binding</keyword>
<keyword evidence="9" id="KW-0378">Hydrolase</keyword>
<keyword evidence="10" id="KW-0862">Zinc</keyword>
<evidence type="ECO:0000256" key="3">
    <source>
        <dbReference type="ARBA" id="ARBA00007823"/>
    </source>
</evidence>
<dbReference type="CDD" id="cd07718">
    <property type="entry name" value="RNaseZ_ELAC1_ELAC2-C-term-like_MBL-fold"/>
    <property type="match status" value="1"/>
</dbReference>
<protein>
    <recommendedName>
        <fullName evidence="4">ribonuclease Z</fullName>
        <ecNumber evidence="4">3.1.26.11</ecNumber>
    </recommendedName>
</protein>
<dbReference type="EMBL" id="FO904942">
    <property type="protein sequence ID" value="CDP31890.1"/>
    <property type="molecule type" value="Genomic_DNA"/>
</dbReference>
<evidence type="ECO:0000256" key="1">
    <source>
        <dbReference type="ARBA" id="ARBA00000402"/>
    </source>
</evidence>
<feature type="region of interest" description="Disordered" evidence="11">
    <location>
        <begin position="945"/>
        <end position="1063"/>
    </location>
</feature>
<dbReference type="STRING" id="515849.A0A090CST9"/>
<dbReference type="Proteomes" id="UP000001197">
    <property type="component" value="Chromosome 7"/>
</dbReference>
<name>A0A090CST9_PODAN</name>
<dbReference type="GO" id="GO:0042781">
    <property type="term" value="F:3'-tRNA processing endoribonuclease activity"/>
    <property type="evidence" value="ECO:0007669"/>
    <property type="project" value="UniProtKB-EC"/>
</dbReference>
<dbReference type="Pfam" id="PF12706">
    <property type="entry name" value="Lactamase_B_2"/>
    <property type="match status" value="1"/>
</dbReference>
<evidence type="ECO:0000256" key="4">
    <source>
        <dbReference type="ARBA" id="ARBA00012477"/>
    </source>
</evidence>
<dbReference type="PANTHER" id="PTHR12553">
    <property type="entry name" value="ZINC PHOSPHODIESTERASE ELAC PROTEIN 2"/>
    <property type="match status" value="1"/>
</dbReference>
<dbReference type="FunCoup" id="A0A090CST9">
    <property type="interactions" value="1149"/>
</dbReference>
<comment type="cofactor">
    <cofactor evidence="2">
        <name>Zn(2+)</name>
        <dbReference type="ChEBI" id="CHEBI:29105"/>
    </cofactor>
</comment>
<dbReference type="GO" id="GO:1990180">
    <property type="term" value="P:mitochondrial tRNA 3'-end processing"/>
    <property type="evidence" value="ECO:0007669"/>
    <property type="project" value="TreeGrafter"/>
</dbReference>
<comment type="catalytic activity">
    <reaction evidence="1">
        <text>Endonucleolytic cleavage of RNA, removing extra 3' nucleotides from tRNA precursor, generating 3' termini of tRNAs. A 3'-hydroxy group is left at the tRNA terminus and a 5'-phosphoryl group is left at the trailer molecule.</text>
        <dbReference type="EC" id="3.1.26.11"/>
    </reaction>
</comment>
<evidence type="ECO:0000256" key="9">
    <source>
        <dbReference type="ARBA" id="ARBA00022801"/>
    </source>
</evidence>
<feature type="compositionally biased region" description="Basic and acidic residues" evidence="11">
    <location>
        <begin position="987"/>
        <end position="996"/>
    </location>
</feature>
<dbReference type="Gene3D" id="3.60.15.10">
    <property type="entry name" value="Ribonuclease Z/Hydroxyacylglutathione hydrolase-like"/>
    <property type="match status" value="2"/>
</dbReference>
<dbReference type="InParanoid" id="A0A090CST9"/>
<dbReference type="GO" id="GO:0046872">
    <property type="term" value="F:metal ion binding"/>
    <property type="evidence" value="ECO:0007669"/>
    <property type="project" value="UniProtKB-KW"/>
</dbReference>
<keyword evidence="5" id="KW-0819">tRNA processing</keyword>
<feature type="compositionally biased region" description="Acidic residues" evidence="11">
    <location>
        <begin position="950"/>
        <end position="961"/>
    </location>
</feature>
<dbReference type="EC" id="3.1.26.11" evidence="4"/>